<keyword evidence="2" id="KW-1185">Reference proteome</keyword>
<proteinExistence type="predicted"/>
<organism evidence="1 2">
    <name type="scientific">Leucogyrophana mollusca</name>
    <dbReference type="NCBI Taxonomy" id="85980"/>
    <lineage>
        <taxon>Eukaryota</taxon>
        <taxon>Fungi</taxon>
        <taxon>Dikarya</taxon>
        <taxon>Basidiomycota</taxon>
        <taxon>Agaricomycotina</taxon>
        <taxon>Agaricomycetes</taxon>
        <taxon>Agaricomycetidae</taxon>
        <taxon>Boletales</taxon>
        <taxon>Boletales incertae sedis</taxon>
        <taxon>Leucogyrophana</taxon>
    </lineage>
</organism>
<accession>A0ACB8AX33</accession>
<dbReference type="Proteomes" id="UP000790709">
    <property type="component" value="Unassembled WGS sequence"/>
</dbReference>
<dbReference type="EMBL" id="MU266921">
    <property type="protein sequence ID" value="KAH7917847.1"/>
    <property type="molecule type" value="Genomic_DNA"/>
</dbReference>
<evidence type="ECO:0000313" key="1">
    <source>
        <dbReference type="EMBL" id="KAH7917847.1"/>
    </source>
</evidence>
<comment type="caution">
    <text evidence="1">The sequence shown here is derived from an EMBL/GenBank/DDBJ whole genome shotgun (WGS) entry which is preliminary data.</text>
</comment>
<sequence length="72" mass="8224">MLLRQLPRGPSPHRCCVMQFLVPGLSTLTFKSWVSLFPQSRPQGLKQLLAFSYRSERMVTIPFTKLIVTGKC</sequence>
<gene>
    <name evidence="1" type="ORF">BV22DRAFT_926659</name>
</gene>
<protein>
    <submittedName>
        <fullName evidence="1">Uncharacterized protein</fullName>
    </submittedName>
</protein>
<name>A0ACB8AX33_9AGAM</name>
<evidence type="ECO:0000313" key="2">
    <source>
        <dbReference type="Proteomes" id="UP000790709"/>
    </source>
</evidence>
<reference evidence="1" key="1">
    <citation type="journal article" date="2021" name="New Phytol.">
        <title>Evolutionary innovations through gain and loss of genes in the ectomycorrhizal Boletales.</title>
        <authorList>
            <person name="Wu G."/>
            <person name="Miyauchi S."/>
            <person name="Morin E."/>
            <person name="Kuo A."/>
            <person name="Drula E."/>
            <person name="Varga T."/>
            <person name="Kohler A."/>
            <person name="Feng B."/>
            <person name="Cao Y."/>
            <person name="Lipzen A."/>
            <person name="Daum C."/>
            <person name="Hundley H."/>
            <person name="Pangilinan J."/>
            <person name="Johnson J."/>
            <person name="Barry K."/>
            <person name="LaButti K."/>
            <person name="Ng V."/>
            <person name="Ahrendt S."/>
            <person name="Min B."/>
            <person name="Choi I.G."/>
            <person name="Park H."/>
            <person name="Plett J.M."/>
            <person name="Magnuson J."/>
            <person name="Spatafora J.W."/>
            <person name="Nagy L.G."/>
            <person name="Henrissat B."/>
            <person name="Grigoriev I.V."/>
            <person name="Yang Z.L."/>
            <person name="Xu J."/>
            <person name="Martin F.M."/>
        </authorList>
    </citation>
    <scope>NUCLEOTIDE SEQUENCE</scope>
    <source>
        <strain evidence="1">KUC20120723A-06</strain>
    </source>
</reference>